<keyword evidence="5" id="KW-0808">Transferase</keyword>
<evidence type="ECO:0000259" key="11">
    <source>
        <dbReference type="Pfam" id="PF02709"/>
    </source>
</evidence>
<feature type="domain" description="Galactosyltransferase C-terminal" evidence="11">
    <location>
        <begin position="127"/>
        <end position="203"/>
    </location>
</feature>
<comment type="subcellular location">
    <subcellularLocation>
        <location evidence="1">Membrane</location>
        <topology evidence="1">Single-pass type II membrane protein</topology>
    </subcellularLocation>
</comment>
<dbReference type="PANTHER" id="PTHR19300:SF57">
    <property type="entry name" value="BETA-1,4-N-ACETYLGALACTOSAMINYLTRANSFERASE"/>
    <property type="match status" value="1"/>
</dbReference>
<keyword evidence="4" id="KW-0328">Glycosyltransferase</keyword>
<evidence type="ECO:0000256" key="7">
    <source>
        <dbReference type="ARBA" id="ARBA00022968"/>
    </source>
</evidence>
<keyword evidence="6" id="KW-0812">Transmembrane</keyword>
<dbReference type="Pfam" id="PF13733">
    <property type="entry name" value="Glyco_transf_7N"/>
    <property type="match status" value="1"/>
</dbReference>
<dbReference type="Gene3D" id="3.90.550.10">
    <property type="entry name" value="Spore Coat Polysaccharide Biosynthesis Protein SpsA, Chain A"/>
    <property type="match status" value="1"/>
</dbReference>
<evidence type="ECO:0000256" key="2">
    <source>
        <dbReference type="ARBA" id="ARBA00004922"/>
    </source>
</evidence>
<dbReference type="InterPro" id="IPR003859">
    <property type="entry name" value="Galactosyl_T"/>
</dbReference>
<evidence type="ECO:0000256" key="10">
    <source>
        <dbReference type="ARBA" id="ARBA00023180"/>
    </source>
</evidence>
<evidence type="ECO:0000256" key="4">
    <source>
        <dbReference type="ARBA" id="ARBA00022676"/>
    </source>
</evidence>
<keyword evidence="10" id="KW-0325">Glycoprotein</keyword>
<evidence type="ECO:0000256" key="3">
    <source>
        <dbReference type="ARBA" id="ARBA00005735"/>
    </source>
</evidence>
<dbReference type="InterPro" id="IPR029044">
    <property type="entry name" value="Nucleotide-diphossugar_trans"/>
</dbReference>
<evidence type="ECO:0000256" key="9">
    <source>
        <dbReference type="ARBA" id="ARBA00023136"/>
    </source>
</evidence>
<dbReference type="InterPro" id="IPR027791">
    <property type="entry name" value="Galactosyl_T_C"/>
</dbReference>
<dbReference type="PRINTS" id="PR02050">
    <property type="entry name" value="B14GALTRFASE"/>
</dbReference>
<comment type="similarity">
    <text evidence="3">Belongs to the glycosyltransferase 7 family.</text>
</comment>
<dbReference type="GO" id="GO:0005794">
    <property type="term" value="C:Golgi apparatus"/>
    <property type="evidence" value="ECO:0007669"/>
    <property type="project" value="TreeGrafter"/>
</dbReference>
<dbReference type="Pfam" id="PF02709">
    <property type="entry name" value="Glyco_transf_7C"/>
    <property type="match status" value="1"/>
</dbReference>
<keyword evidence="7" id="KW-0735">Signal-anchor</keyword>
<evidence type="ECO:0000256" key="6">
    <source>
        <dbReference type="ARBA" id="ARBA00022692"/>
    </source>
</evidence>
<feature type="domain" description="Galactosyltransferase N-terminal" evidence="12">
    <location>
        <begin position="17"/>
        <end position="121"/>
    </location>
</feature>
<dbReference type="InterPro" id="IPR027995">
    <property type="entry name" value="Galactosyl_T_N"/>
</dbReference>
<dbReference type="UniPathway" id="UPA00378"/>
<organism evidence="13 14">
    <name type="scientific">Fasciolopsis buskii</name>
    <dbReference type="NCBI Taxonomy" id="27845"/>
    <lineage>
        <taxon>Eukaryota</taxon>
        <taxon>Metazoa</taxon>
        <taxon>Spiralia</taxon>
        <taxon>Lophotrochozoa</taxon>
        <taxon>Platyhelminthes</taxon>
        <taxon>Trematoda</taxon>
        <taxon>Digenea</taxon>
        <taxon>Plagiorchiida</taxon>
        <taxon>Echinostomata</taxon>
        <taxon>Echinostomatoidea</taxon>
        <taxon>Fasciolidae</taxon>
        <taxon>Fasciolopsis</taxon>
    </lineage>
</organism>
<protein>
    <submittedName>
        <fullName evidence="13">Beta--n-acetylgalactosaminyltransferase bre-4</fullName>
    </submittedName>
</protein>
<comment type="caution">
    <text evidence="13">The sequence shown here is derived from an EMBL/GenBank/DDBJ whole genome shotgun (WGS) entry which is preliminary data.</text>
</comment>
<evidence type="ECO:0000256" key="5">
    <source>
        <dbReference type="ARBA" id="ARBA00022679"/>
    </source>
</evidence>
<dbReference type="GO" id="GO:0006688">
    <property type="term" value="P:glycosphingolipid biosynthetic process"/>
    <property type="evidence" value="ECO:0007669"/>
    <property type="project" value="TreeGrafter"/>
</dbReference>
<keyword evidence="14" id="KW-1185">Reference proteome</keyword>
<name>A0A8E0VHU6_9TREM</name>
<sequence>MPTTTTGGGRVNATNSFSGLPAVGVWSPVECLPKERLALILPYRNRDEHLRIFLNHMHPFLRHQQLMYTIFVVEQLGDFRFNRASLFNVGFRESDRVAHFDCFIFHDVDLLPEDDRLPYRCGKQPIHLSVSVDTHNYKLMYPELFGGAVALSRDQFKKIRGFSNVFFGWGGEDDDLYYRVKHHRYEVFRHVSQIARYTMIKHERDVLNPANPERHKLLKLSAKRLYTDGYLDTNYTVKFAEPRYNGLVYWISVDLDEKHILQRFNLTKR</sequence>
<evidence type="ECO:0000313" key="14">
    <source>
        <dbReference type="Proteomes" id="UP000728185"/>
    </source>
</evidence>
<evidence type="ECO:0000256" key="1">
    <source>
        <dbReference type="ARBA" id="ARBA00004606"/>
    </source>
</evidence>
<dbReference type="OrthoDB" id="10016069at2759"/>
<dbReference type="SUPFAM" id="SSF53448">
    <property type="entry name" value="Nucleotide-diphospho-sugar transferases"/>
    <property type="match status" value="1"/>
</dbReference>
<keyword evidence="8" id="KW-1133">Transmembrane helix</keyword>
<dbReference type="GO" id="GO:0016020">
    <property type="term" value="C:membrane"/>
    <property type="evidence" value="ECO:0007669"/>
    <property type="project" value="UniProtKB-SubCell"/>
</dbReference>
<reference evidence="13" key="1">
    <citation type="submission" date="2019-05" db="EMBL/GenBank/DDBJ databases">
        <title>Annotation for the trematode Fasciolopsis buski.</title>
        <authorList>
            <person name="Choi Y.-J."/>
        </authorList>
    </citation>
    <scope>NUCLEOTIDE SEQUENCE</scope>
    <source>
        <strain evidence="13">HT</strain>
        <tissue evidence="13">Whole worm</tissue>
    </source>
</reference>
<evidence type="ECO:0000313" key="13">
    <source>
        <dbReference type="EMBL" id="KAA0189100.1"/>
    </source>
</evidence>
<dbReference type="GO" id="GO:0033842">
    <property type="term" value="F:N-acetyl-beta-glucosaminyl-derivative 4-beta-N-acetylgalactosaminyltransferase activity"/>
    <property type="evidence" value="ECO:0007669"/>
    <property type="project" value="TreeGrafter"/>
</dbReference>
<dbReference type="AlphaFoldDB" id="A0A8E0VHU6"/>
<dbReference type="EMBL" id="LUCM01007992">
    <property type="protein sequence ID" value="KAA0189100.1"/>
    <property type="molecule type" value="Genomic_DNA"/>
</dbReference>
<gene>
    <name evidence="13" type="ORF">FBUS_04289</name>
</gene>
<dbReference type="GO" id="GO:0008378">
    <property type="term" value="F:galactosyltransferase activity"/>
    <property type="evidence" value="ECO:0007669"/>
    <property type="project" value="TreeGrafter"/>
</dbReference>
<evidence type="ECO:0000259" key="12">
    <source>
        <dbReference type="Pfam" id="PF13733"/>
    </source>
</evidence>
<dbReference type="Proteomes" id="UP000728185">
    <property type="component" value="Unassembled WGS sequence"/>
</dbReference>
<dbReference type="GO" id="GO:0005975">
    <property type="term" value="P:carbohydrate metabolic process"/>
    <property type="evidence" value="ECO:0007669"/>
    <property type="project" value="InterPro"/>
</dbReference>
<proteinExistence type="inferred from homology"/>
<dbReference type="CDD" id="cd00899">
    <property type="entry name" value="b4GalT"/>
    <property type="match status" value="1"/>
</dbReference>
<comment type="pathway">
    <text evidence="2">Protein modification; protein glycosylation.</text>
</comment>
<accession>A0A8E0VHU6</accession>
<evidence type="ECO:0000256" key="8">
    <source>
        <dbReference type="ARBA" id="ARBA00022989"/>
    </source>
</evidence>
<dbReference type="PANTHER" id="PTHR19300">
    <property type="entry name" value="BETA-1,4-GALACTOSYLTRANSFERASE"/>
    <property type="match status" value="1"/>
</dbReference>
<keyword evidence="9" id="KW-0472">Membrane</keyword>